<dbReference type="Proteomes" id="UP000292340">
    <property type="component" value="Unassembled WGS sequence"/>
</dbReference>
<comment type="function">
    <text evidence="9">Kinesin is a microtubule-associated force-producing protein that may play a role in organelle transport. Its motor activity is directed toward the microtubule's plus end.</text>
</comment>
<keyword evidence="3 11" id="KW-0493">Microtubule</keyword>
<dbReference type="GO" id="GO:0007018">
    <property type="term" value="P:microtubule-based movement"/>
    <property type="evidence" value="ECO:0007669"/>
    <property type="project" value="InterPro"/>
</dbReference>
<feature type="region of interest" description="Disordered" evidence="13">
    <location>
        <begin position="900"/>
        <end position="946"/>
    </location>
</feature>
<feature type="binding site" evidence="10">
    <location>
        <begin position="85"/>
        <end position="92"/>
    </location>
    <ligand>
        <name>ATP</name>
        <dbReference type="ChEBI" id="CHEBI:30616"/>
    </ligand>
</feature>
<evidence type="ECO:0000256" key="4">
    <source>
        <dbReference type="ARBA" id="ARBA00022741"/>
    </source>
</evidence>
<sequence>MSNTIKVVARFRPQNKIEIASGGEPIVEFKNDDTCTIQSKEASGAFTFDRVFDMNSKQADVFDYSIRPTVDDILNGYNGTVFAYGQTGAGKSYTMMGSDMDDEVGKGVIPRIIQQIFASILASPSNIEYTVRVSYMEIYMERIRDLLVPQNDNLPVHEEKNRGVYVKGLLEVYVSSEDEVYEVLRRGGSARAVSATNMNAESSRSHSIFVITVNQKNVETGSLKSGQLFLVDLAGSEKVGKTGASGQTLEEAKKINKSLSALGMVINCLTDSKTQHIPYRDSKLTRILQESLGGNSRTTLIINCSPSSYNDIETLGTLRFGMRAKTIKNKAKVNAELSPAELKAMLKKVQGQMTTFESYIGTLEGEVTLWRQGETVPKEKWVPPLEVAPSSGKKSAAAPRPGTPSRLEATRNSETPTPRPDSRMDLDRAGTPSIPLDKDEKDDFLRRENELQDQVAEKESQLAKAEDQLKSAKEELQYYKERDAKTNKENERMTMEINEMRMQVEKIQFESKEQQITMDGLKEANSELTSELDEVKQQLLDAKMNAKETSAAMDEKKRKKAEAMAQMMAGFDLGGEGFSDNERTIRKIIEQLDQLHDMSSSGEAIAPDAIKDIREKIAETQGIVRQAELSLTARSEEDSTYAKRREALEARCETLQSRYEELLEGNLSEQDKEELKARLADAYSARQEGNLELVESLKQDTARMLEENQKLKTENESLQQRIKSGAIANGVANGINGKTVQQQIAEFDNMKKSLMRDLQNRCERVVELEISLDETREQYNNVLRTSNNRAQQKKMMFLERNLEQLTVVQRQLVEQNSSLKKEVAIAERKLMARNERIQSLESLLQDSQEKLTAANHRFEAQLTAVKERLESAKAGSTRGLGSPAGGASYAGFGGVGSRIAKPLRGGGGGPVADGPVLPVIGNLQKQDSDGGEANKGKRTSWFFNQR</sequence>
<feature type="region of interest" description="Disordered" evidence="13">
    <location>
        <begin position="381"/>
        <end position="442"/>
    </location>
</feature>
<feature type="compositionally biased region" description="Low complexity" evidence="13">
    <location>
        <begin position="388"/>
        <end position="399"/>
    </location>
</feature>
<dbReference type="PROSITE" id="PS50067">
    <property type="entry name" value="KINESIN_MOTOR_2"/>
    <property type="match status" value="1"/>
</dbReference>
<dbReference type="InterPro" id="IPR027417">
    <property type="entry name" value="P-loop_NTPase"/>
</dbReference>
<dbReference type="PROSITE" id="PS00411">
    <property type="entry name" value="KINESIN_MOTOR_1"/>
    <property type="match status" value="1"/>
</dbReference>
<feature type="coiled-coil region" evidence="12">
    <location>
        <begin position="694"/>
        <end position="721"/>
    </location>
</feature>
<evidence type="ECO:0000313" key="15">
    <source>
        <dbReference type="EMBL" id="RYN25012.1"/>
    </source>
</evidence>
<dbReference type="EMBL" id="PDXB01000020">
    <property type="protein sequence ID" value="RYN25012.1"/>
    <property type="molecule type" value="Genomic_DNA"/>
</dbReference>
<protein>
    <recommendedName>
        <fullName evidence="11">Kinesin-like protein</fullName>
    </recommendedName>
</protein>
<evidence type="ECO:0000256" key="5">
    <source>
        <dbReference type="ARBA" id="ARBA00022840"/>
    </source>
</evidence>
<dbReference type="Gene3D" id="1.10.287.1490">
    <property type="match status" value="1"/>
</dbReference>
<dbReference type="CDD" id="cd01369">
    <property type="entry name" value="KISc_KHC_KIF5"/>
    <property type="match status" value="1"/>
</dbReference>
<keyword evidence="5 10" id="KW-0067">ATP-binding</keyword>
<gene>
    <name evidence="15" type="ORF">AA0115_g7731</name>
</gene>
<keyword evidence="6 12" id="KW-0175">Coiled coil</keyword>
<dbReference type="SMART" id="SM00129">
    <property type="entry name" value="KISc"/>
    <property type="match status" value="1"/>
</dbReference>
<evidence type="ECO:0000256" key="12">
    <source>
        <dbReference type="SAM" id="Coils"/>
    </source>
</evidence>
<dbReference type="CDD" id="cd23649">
    <property type="entry name" value="Khc_CBD_cc"/>
    <property type="match status" value="1"/>
</dbReference>
<comment type="similarity">
    <text evidence="10 11">Belongs to the TRAFAC class myosin-kinesin ATPase superfamily. Kinesin family.</text>
</comment>
<comment type="caution">
    <text evidence="15">The sequence shown here is derived from an EMBL/GenBank/DDBJ whole genome shotgun (WGS) entry which is preliminary data.</text>
</comment>
<dbReference type="PANTHER" id="PTHR47968:SF75">
    <property type="entry name" value="CENTROMERE-ASSOCIATED PROTEIN E"/>
    <property type="match status" value="1"/>
</dbReference>
<feature type="domain" description="Kinesin motor" evidence="14">
    <location>
        <begin position="4"/>
        <end position="327"/>
    </location>
</feature>
<evidence type="ECO:0000256" key="1">
    <source>
        <dbReference type="ARBA" id="ARBA00004245"/>
    </source>
</evidence>
<dbReference type="InterPro" id="IPR036961">
    <property type="entry name" value="Kinesin_motor_dom_sf"/>
</dbReference>
<dbReference type="SUPFAM" id="SSF52540">
    <property type="entry name" value="P-loop containing nucleoside triphosphate hydrolases"/>
    <property type="match status" value="1"/>
</dbReference>
<reference evidence="15" key="1">
    <citation type="submission" date="2017-10" db="EMBL/GenBank/DDBJ databases">
        <authorList>
            <person name="Armitage A.D."/>
            <person name="Barbara D.J."/>
            <person name="Woodhall J.W."/>
            <person name="Sreenivasaprasad S."/>
            <person name="Lane C.R."/>
            <person name="Clarkson J.P."/>
            <person name="Harrison R.J."/>
        </authorList>
    </citation>
    <scope>NUCLEOTIDE SEQUENCE</scope>
    <source>
        <strain evidence="15">FERA 1164</strain>
    </source>
</reference>
<evidence type="ECO:0000259" key="14">
    <source>
        <dbReference type="PROSITE" id="PS50067"/>
    </source>
</evidence>
<name>A0AB37WCH6_9PLEO</name>
<dbReference type="Pfam" id="PF00225">
    <property type="entry name" value="Kinesin"/>
    <property type="match status" value="1"/>
</dbReference>
<evidence type="ECO:0000256" key="9">
    <source>
        <dbReference type="ARBA" id="ARBA00056728"/>
    </source>
</evidence>
<evidence type="ECO:0000256" key="13">
    <source>
        <dbReference type="SAM" id="MobiDB-lite"/>
    </source>
</evidence>
<dbReference type="PRINTS" id="PR00380">
    <property type="entry name" value="KINESINHEAVY"/>
</dbReference>
<evidence type="ECO:0000256" key="8">
    <source>
        <dbReference type="ARBA" id="ARBA00023212"/>
    </source>
</evidence>
<comment type="subcellular location">
    <subcellularLocation>
        <location evidence="1">Cytoplasm</location>
        <location evidence="1">Cytoskeleton</location>
    </subcellularLocation>
</comment>
<dbReference type="AlphaFoldDB" id="A0AB37WCH6"/>
<dbReference type="Gene3D" id="3.40.850.10">
    <property type="entry name" value="Kinesin motor domain"/>
    <property type="match status" value="1"/>
</dbReference>
<dbReference type="InterPro" id="IPR059182">
    <property type="entry name" value="Khc_C"/>
</dbReference>
<feature type="compositionally biased region" description="Basic and acidic residues" evidence="13">
    <location>
        <begin position="926"/>
        <end position="935"/>
    </location>
</feature>
<dbReference type="GO" id="GO:0005524">
    <property type="term" value="F:ATP binding"/>
    <property type="evidence" value="ECO:0007669"/>
    <property type="project" value="UniProtKB-UniRule"/>
</dbReference>
<dbReference type="InterPro" id="IPR001752">
    <property type="entry name" value="Kinesin_motor_dom"/>
</dbReference>
<dbReference type="PANTHER" id="PTHR47968">
    <property type="entry name" value="CENTROMERE PROTEIN E"/>
    <property type="match status" value="1"/>
</dbReference>
<keyword evidence="8" id="KW-0206">Cytoskeleton</keyword>
<evidence type="ECO:0000256" key="2">
    <source>
        <dbReference type="ARBA" id="ARBA00022490"/>
    </source>
</evidence>
<evidence type="ECO:0000256" key="11">
    <source>
        <dbReference type="RuleBase" id="RU000394"/>
    </source>
</evidence>
<dbReference type="InterPro" id="IPR019821">
    <property type="entry name" value="Kinesin_motor_CS"/>
</dbReference>
<evidence type="ECO:0000256" key="6">
    <source>
        <dbReference type="ARBA" id="ARBA00023054"/>
    </source>
</evidence>
<organism evidence="15 16">
    <name type="scientific">Alternaria tenuissima</name>
    <dbReference type="NCBI Taxonomy" id="119927"/>
    <lineage>
        <taxon>Eukaryota</taxon>
        <taxon>Fungi</taxon>
        <taxon>Dikarya</taxon>
        <taxon>Ascomycota</taxon>
        <taxon>Pezizomycotina</taxon>
        <taxon>Dothideomycetes</taxon>
        <taxon>Pleosporomycetidae</taxon>
        <taxon>Pleosporales</taxon>
        <taxon>Pleosporineae</taxon>
        <taxon>Pleosporaceae</taxon>
        <taxon>Alternaria</taxon>
        <taxon>Alternaria sect. Alternaria</taxon>
        <taxon>Alternaria alternata complex</taxon>
    </lineage>
</organism>
<dbReference type="InterPro" id="IPR027640">
    <property type="entry name" value="Kinesin-like_fam"/>
</dbReference>
<feature type="coiled-coil region" evidence="12">
    <location>
        <begin position="765"/>
        <end position="857"/>
    </location>
</feature>
<keyword evidence="2" id="KW-0963">Cytoplasm</keyword>
<evidence type="ECO:0000313" key="16">
    <source>
        <dbReference type="Proteomes" id="UP000292340"/>
    </source>
</evidence>
<dbReference type="FunFam" id="3.40.850.10:FF:000031">
    <property type="entry name" value="Kinesin-like protein"/>
    <property type="match status" value="1"/>
</dbReference>
<accession>A0AB37WCH6</accession>
<reference evidence="15" key="2">
    <citation type="journal article" date="2019" name="bioRxiv">
        <title>Genomics, evolutionary history and diagnostics of the Alternaria alternata species group including apple and Asian pear pathotypes.</title>
        <authorList>
            <person name="Armitage A.D."/>
            <person name="Cockerton H.M."/>
            <person name="Sreenivasaprasad S."/>
            <person name="Woodhall J.W."/>
            <person name="Lane C.R."/>
            <person name="Harrison R.J."/>
            <person name="Clarkson J.P."/>
        </authorList>
    </citation>
    <scope>NUCLEOTIDE SEQUENCE</scope>
    <source>
        <strain evidence="15">FERA 1164</strain>
    </source>
</reference>
<evidence type="ECO:0000256" key="3">
    <source>
        <dbReference type="ARBA" id="ARBA00022701"/>
    </source>
</evidence>
<dbReference type="GO" id="GO:0008017">
    <property type="term" value="F:microtubule binding"/>
    <property type="evidence" value="ECO:0007669"/>
    <property type="project" value="InterPro"/>
</dbReference>
<evidence type="ECO:0000256" key="7">
    <source>
        <dbReference type="ARBA" id="ARBA00023175"/>
    </source>
</evidence>
<dbReference type="GO" id="GO:0005874">
    <property type="term" value="C:microtubule"/>
    <property type="evidence" value="ECO:0007669"/>
    <property type="project" value="UniProtKB-KW"/>
</dbReference>
<dbReference type="GO" id="GO:0003777">
    <property type="term" value="F:microtubule motor activity"/>
    <property type="evidence" value="ECO:0007669"/>
    <property type="project" value="InterPro"/>
</dbReference>
<keyword evidence="7 10" id="KW-0505">Motor protein</keyword>
<proteinExistence type="inferred from homology"/>
<keyword evidence="4 10" id="KW-0547">Nucleotide-binding</keyword>
<evidence type="ECO:0000256" key="10">
    <source>
        <dbReference type="PROSITE-ProRule" id="PRU00283"/>
    </source>
</evidence>